<reference evidence="1 2" key="1">
    <citation type="submission" date="2024-06" db="EMBL/GenBank/DDBJ databases">
        <authorList>
            <person name="Kraege A."/>
            <person name="Thomma B."/>
        </authorList>
    </citation>
    <scope>NUCLEOTIDE SEQUENCE [LARGE SCALE GENOMIC DNA]</scope>
</reference>
<name>A0ABP1FSX4_9CHLO</name>
<dbReference type="Proteomes" id="UP001497392">
    <property type="component" value="Unassembled WGS sequence"/>
</dbReference>
<proteinExistence type="predicted"/>
<keyword evidence="2" id="KW-1185">Reference proteome</keyword>
<comment type="caution">
    <text evidence="1">The sequence shown here is derived from an EMBL/GenBank/DDBJ whole genome shotgun (WGS) entry which is preliminary data.</text>
</comment>
<organism evidence="1 2">
    <name type="scientific">Coccomyxa viridis</name>
    <dbReference type="NCBI Taxonomy" id="1274662"/>
    <lineage>
        <taxon>Eukaryota</taxon>
        <taxon>Viridiplantae</taxon>
        <taxon>Chlorophyta</taxon>
        <taxon>core chlorophytes</taxon>
        <taxon>Trebouxiophyceae</taxon>
        <taxon>Trebouxiophyceae incertae sedis</taxon>
        <taxon>Coccomyxaceae</taxon>
        <taxon>Coccomyxa</taxon>
    </lineage>
</organism>
<dbReference type="EMBL" id="CAXHTA020000006">
    <property type="protein sequence ID" value="CAL5222081.1"/>
    <property type="molecule type" value="Genomic_DNA"/>
</dbReference>
<sequence>MVLLEEKRQTASRVKMPGQTFVVVADPALLPAVLGRPGLPKSRVYELGFFVRTSLLHDIFEQSKRAPTVSNMSPGGVKQPL</sequence>
<gene>
    <name evidence="1" type="primary">g4387</name>
    <name evidence="1" type="ORF">VP750_LOCUS3740</name>
</gene>
<evidence type="ECO:0000313" key="1">
    <source>
        <dbReference type="EMBL" id="CAL5222081.1"/>
    </source>
</evidence>
<accession>A0ABP1FSX4</accession>
<evidence type="ECO:0000313" key="2">
    <source>
        <dbReference type="Proteomes" id="UP001497392"/>
    </source>
</evidence>
<protein>
    <submittedName>
        <fullName evidence="1">G4387 protein</fullName>
    </submittedName>
</protein>